<evidence type="ECO:0000313" key="2">
    <source>
        <dbReference type="EMBL" id="HHR48267.1"/>
    </source>
</evidence>
<protein>
    <submittedName>
        <fullName evidence="2">DUF2905 domain-containing protein</fullName>
    </submittedName>
</protein>
<dbReference type="AlphaFoldDB" id="A0A7V5XZB0"/>
<proteinExistence type="predicted"/>
<gene>
    <name evidence="2" type="ORF">ENV79_01280</name>
</gene>
<feature type="transmembrane region" description="Helical" evidence="1">
    <location>
        <begin position="5"/>
        <end position="26"/>
    </location>
</feature>
<sequence>MNRFFLAKIFFLFGIIFLIISLLIYFSPKLKLFTLPGDIVIKKENFAFYFPIVTSLILSLFLTFIFFLISLLRR</sequence>
<accession>A0A7V5XZB0</accession>
<keyword evidence="1" id="KW-0472">Membrane</keyword>
<comment type="caution">
    <text evidence="2">The sequence shown here is derived from an EMBL/GenBank/DDBJ whole genome shotgun (WGS) entry which is preliminary data.</text>
</comment>
<evidence type="ECO:0000256" key="1">
    <source>
        <dbReference type="SAM" id="Phobius"/>
    </source>
</evidence>
<reference evidence="2" key="1">
    <citation type="journal article" date="2020" name="mSystems">
        <title>Genome- and Community-Level Interaction Insights into Carbon Utilization and Element Cycling Functions of Hydrothermarchaeota in Hydrothermal Sediment.</title>
        <authorList>
            <person name="Zhou Z."/>
            <person name="Liu Y."/>
            <person name="Xu W."/>
            <person name="Pan J."/>
            <person name="Luo Z.H."/>
            <person name="Li M."/>
        </authorList>
    </citation>
    <scope>NUCLEOTIDE SEQUENCE [LARGE SCALE GENOMIC DNA]</scope>
    <source>
        <strain evidence="2">SpSt-791</strain>
    </source>
</reference>
<dbReference type="PANTHER" id="PTHR36443">
    <property type="entry name" value="BSR5223 PROTEIN"/>
    <property type="match status" value="1"/>
</dbReference>
<dbReference type="PANTHER" id="PTHR36443:SF1">
    <property type="entry name" value="BSR5223 PROTEIN"/>
    <property type="match status" value="1"/>
</dbReference>
<name>A0A7V5XZB0_UNCW3</name>
<organism evidence="2">
    <name type="scientific">candidate division WOR-3 bacterium</name>
    <dbReference type="NCBI Taxonomy" id="2052148"/>
    <lineage>
        <taxon>Bacteria</taxon>
        <taxon>Bacteria division WOR-3</taxon>
    </lineage>
</organism>
<dbReference type="Pfam" id="PF11146">
    <property type="entry name" value="DUF2905"/>
    <property type="match status" value="1"/>
</dbReference>
<feature type="transmembrane region" description="Helical" evidence="1">
    <location>
        <begin position="46"/>
        <end position="72"/>
    </location>
</feature>
<dbReference type="EMBL" id="DTHS01000013">
    <property type="protein sequence ID" value="HHR48267.1"/>
    <property type="molecule type" value="Genomic_DNA"/>
</dbReference>
<keyword evidence="1" id="KW-0812">Transmembrane</keyword>
<keyword evidence="1" id="KW-1133">Transmembrane helix</keyword>
<dbReference type="InterPro" id="IPR021320">
    <property type="entry name" value="DUF2905"/>
</dbReference>